<sequence>MTPARRRPSAALIAAAVCCALAASVPLIYLVVRVAGAGVDTIVTTVTRPRLIELLLNSLGLSISVTVTAVLIGVPTAWILSRVRLRGIRVWAAIAAIPLAVPSYVAAYGWLAAIPSMSGFWAAWFVLSLVGVPYVVLPTVAALSAASTERDDIARTLGRGPLRAFLVGTLPQVRPAVLSGALLVCLYTLSDFGGLALFRFPVLTTAIFRAYATSFDRDYAAVLASVLVLVALLIVIGEQAARRRARGISAGTGRFRRVSPGRLAPLAYAWLLVVPVLAAGVPAVALVVRWVTADQTQAIDPQRFFDAVVSTMMLAGAGALVALILALPIGILTARYRGRVVQTIDALGTLPLGVPGVVVGLSLVFASLAVVPWWYQSIGVLAFAYGVLFVPKAIGGVRSAVSQVPTDLEDVARTLGSGRSEVWRRVTAPLAAPGIAAAVLLVAVTAMKELPATLLLRPTGTNTLATELWSRTDASAYGAAAPYALALLVVALVPALLLSRVGARDESAVMKNGTFR</sequence>
<feature type="transmembrane region" description="Helical" evidence="8">
    <location>
        <begin position="476"/>
        <end position="498"/>
    </location>
</feature>
<dbReference type="PANTHER" id="PTHR43357">
    <property type="entry name" value="INNER MEMBRANE ABC TRANSPORTER PERMEASE PROTEIN YDCV"/>
    <property type="match status" value="1"/>
</dbReference>
<evidence type="ECO:0000313" key="11">
    <source>
        <dbReference type="Proteomes" id="UP001519362"/>
    </source>
</evidence>
<feature type="transmembrane region" description="Helical" evidence="8">
    <location>
        <begin position="92"/>
        <end position="114"/>
    </location>
</feature>
<dbReference type="RefSeq" id="WP_165136633.1">
    <property type="nucleotide sequence ID" value="NZ_CP049253.1"/>
</dbReference>
<accession>A0ABS4ZGE5</accession>
<feature type="transmembrane region" description="Helical" evidence="8">
    <location>
        <begin position="219"/>
        <end position="236"/>
    </location>
</feature>
<dbReference type="Gene3D" id="1.10.3720.10">
    <property type="entry name" value="MetI-like"/>
    <property type="match status" value="2"/>
</dbReference>
<comment type="caution">
    <text evidence="10">The sequence shown here is derived from an EMBL/GenBank/DDBJ whole genome shotgun (WGS) entry which is preliminary data.</text>
</comment>
<feature type="transmembrane region" description="Helical" evidence="8">
    <location>
        <begin position="312"/>
        <end position="334"/>
    </location>
</feature>
<evidence type="ECO:0000256" key="7">
    <source>
        <dbReference type="ARBA" id="ARBA00023136"/>
    </source>
</evidence>
<feature type="domain" description="ABC transmembrane type-1" evidence="9">
    <location>
        <begin position="55"/>
        <end position="240"/>
    </location>
</feature>
<dbReference type="InterPro" id="IPR000515">
    <property type="entry name" value="MetI-like"/>
</dbReference>
<feature type="transmembrane region" description="Helical" evidence="8">
    <location>
        <begin position="120"/>
        <end position="143"/>
    </location>
</feature>
<evidence type="ECO:0000256" key="8">
    <source>
        <dbReference type="RuleBase" id="RU363032"/>
    </source>
</evidence>
<organism evidence="10 11">
    <name type="scientific">Microbacterium amylolyticum</name>
    <dbReference type="NCBI Taxonomy" id="936337"/>
    <lineage>
        <taxon>Bacteria</taxon>
        <taxon>Bacillati</taxon>
        <taxon>Actinomycetota</taxon>
        <taxon>Actinomycetes</taxon>
        <taxon>Micrococcales</taxon>
        <taxon>Microbacteriaceae</taxon>
        <taxon>Microbacterium</taxon>
    </lineage>
</organism>
<comment type="subcellular location">
    <subcellularLocation>
        <location evidence="1">Cell inner membrane</location>
        <topology evidence="1">Multi-pass membrane protein</topology>
    </subcellularLocation>
    <subcellularLocation>
        <location evidence="8">Cell membrane</location>
        <topology evidence="8">Multi-pass membrane protein</topology>
    </subcellularLocation>
</comment>
<evidence type="ECO:0000256" key="4">
    <source>
        <dbReference type="ARBA" id="ARBA00022519"/>
    </source>
</evidence>
<evidence type="ECO:0000256" key="2">
    <source>
        <dbReference type="ARBA" id="ARBA00022448"/>
    </source>
</evidence>
<evidence type="ECO:0000259" key="9">
    <source>
        <dbReference type="PROSITE" id="PS50928"/>
    </source>
</evidence>
<dbReference type="SUPFAM" id="SSF161098">
    <property type="entry name" value="MetI-like"/>
    <property type="match status" value="2"/>
</dbReference>
<feature type="transmembrane region" description="Helical" evidence="8">
    <location>
        <begin position="346"/>
        <end position="367"/>
    </location>
</feature>
<keyword evidence="4" id="KW-0997">Cell inner membrane</keyword>
<dbReference type="EMBL" id="JAGIOL010000001">
    <property type="protein sequence ID" value="MBP2436345.1"/>
    <property type="molecule type" value="Genomic_DNA"/>
</dbReference>
<keyword evidence="3" id="KW-1003">Cell membrane</keyword>
<feature type="transmembrane region" description="Helical" evidence="8">
    <location>
        <begin position="266"/>
        <end position="292"/>
    </location>
</feature>
<name>A0ABS4ZGE5_9MICO</name>
<feature type="transmembrane region" description="Helical" evidence="8">
    <location>
        <begin position="426"/>
        <end position="447"/>
    </location>
</feature>
<evidence type="ECO:0000256" key="1">
    <source>
        <dbReference type="ARBA" id="ARBA00004429"/>
    </source>
</evidence>
<dbReference type="Proteomes" id="UP001519362">
    <property type="component" value="Unassembled WGS sequence"/>
</dbReference>
<keyword evidence="5 8" id="KW-0812">Transmembrane</keyword>
<evidence type="ECO:0000313" key="10">
    <source>
        <dbReference type="EMBL" id="MBP2436345.1"/>
    </source>
</evidence>
<keyword evidence="2 8" id="KW-0813">Transport</keyword>
<dbReference type="PANTHER" id="PTHR43357:SF3">
    <property type="entry name" value="FE(3+)-TRANSPORT SYSTEM PERMEASE PROTEIN FBPB 2"/>
    <property type="match status" value="1"/>
</dbReference>
<gene>
    <name evidence="10" type="ORF">JOF34_000931</name>
</gene>
<proteinExistence type="inferred from homology"/>
<keyword evidence="7 8" id="KW-0472">Membrane</keyword>
<feature type="domain" description="ABC transmembrane type-1" evidence="9">
    <location>
        <begin position="308"/>
        <end position="498"/>
    </location>
</feature>
<dbReference type="CDD" id="cd06261">
    <property type="entry name" value="TM_PBP2"/>
    <property type="match status" value="2"/>
</dbReference>
<dbReference type="Pfam" id="PF00528">
    <property type="entry name" value="BPD_transp_1"/>
    <property type="match status" value="1"/>
</dbReference>
<evidence type="ECO:0000256" key="6">
    <source>
        <dbReference type="ARBA" id="ARBA00022989"/>
    </source>
</evidence>
<feature type="transmembrane region" description="Helical" evidence="8">
    <location>
        <begin position="59"/>
        <end position="80"/>
    </location>
</feature>
<evidence type="ECO:0000256" key="3">
    <source>
        <dbReference type="ARBA" id="ARBA00022475"/>
    </source>
</evidence>
<reference evidence="10 11" key="1">
    <citation type="submission" date="2021-03" db="EMBL/GenBank/DDBJ databases">
        <title>Sequencing the genomes of 1000 actinobacteria strains.</title>
        <authorList>
            <person name="Klenk H.-P."/>
        </authorList>
    </citation>
    <scope>NUCLEOTIDE SEQUENCE [LARGE SCALE GENOMIC DNA]</scope>
    <source>
        <strain evidence="10 11">DSM 24221</strain>
    </source>
</reference>
<evidence type="ECO:0000256" key="5">
    <source>
        <dbReference type="ARBA" id="ARBA00022692"/>
    </source>
</evidence>
<feature type="transmembrane region" description="Helical" evidence="8">
    <location>
        <begin position="164"/>
        <end position="189"/>
    </location>
</feature>
<keyword evidence="6 8" id="KW-1133">Transmembrane helix</keyword>
<dbReference type="PROSITE" id="PS50928">
    <property type="entry name" value="ABC_TM1"/>
    <property type="match status" value="2"/>
</dbReference>
<dbReference type="InterPro" id="IPR035906">
    <property type="entry name" value="MetI-like_sf"/>
</dbReference>
<keyword evidence="11" id="KW-1185">Reference proteome</keyword>
<protein>
    <submittedName>
        <fullName evidence="10">Iron(III) transport system permease protein</fullName>
    </submittedName>
</protein>
<comment type="similarity">
    <text evidence="8">Belongs to the binding-protein-dependent transport system permease family.</text>
</comment>
<feature type="transmembrane region" description="Helical" evidence="8">
    <location>
        <begin position="373"/>
        <end position="390"/>
    </location>
</feature>